<protein>
    <submittedName>
        <fullName evidence="1">Uncharacterized protein</fullName>
    </submittedName>
</protein>
<dbReference type="AlphaFoldDB" id="A0A093S6W2"/>
<evidence type="ECO:0000313" key="1">
    <source>
        <dbReference type="EMBL" id="KFX05856.1"/>
    </source>
</evidence>
<reference evidence="1 2" key="1">
    <citation type="submission" date="2014-08" db="EMBL/GenBank/DDBJ databases">
        <title>Genome sequences of NCPPB Pectobacterium isolates.</title>
        <authorList>
            <person name="Glover R.H."/>
            <person name="Sapp M."/>
            <person name="Elphinstone J."/>
        </authorList>
    </citation>
    <scope>NUCLEOTIDE SEQUENCE [LARGE SCALE GENOMIC DNA]</scope>
    <source>
        <strain evidence="1 2">NCPPB 2795</strain>
    </source>
</reference>
<gene>
    <name evidence="1" type="ORF">KP22_08290</name>
</gene>
<dbReference type="STRING" id="55207.KP22_08290"/>
<dbReference type="Proteomes" id="UP000032874">
    <property type="component" value="Unassembled WGS sequence"/>
</dbReference>
<sequence length="78" mass="8698">MRDNTANKSSLCEVVMNKELTNYRATALSRQMKPHAGRKMQITNEEELFALMFIAADGIKNSPTPSIQEAVGPSQEEK</sequence>
<dbReference type="EMBL" id="JQHM01000002">
    <property type="protein sequence ID" value="KFX05856.1"/>
    <property type="molecule type" value="Genomic_DNA"/>
</dbReference>
<organism evidence="1 2">
    <name type="scientific">Pectobacterium betavasculorum</name>
    <dbReference type="NCBI Taxonomy" id="55207"/>
    <lineage>
        <taxon>Bacteria</taxon>
        <taxon>Pseudomonadati</taxon>
        <taxon>Pseudomonadota</taxon>
        <taxon>Gammaproteobacteria</taxon>
        <taxon>Enterobacterales</taxon>
        <taxon>Pectobacteriaceae</taxon>
        <taxon>Pectobacterium</taxon>
    </lineage>
</organism>
<proteinExistence type="predicted"/>
<comment type="caution">
    <text evidence="1">The sequence shown here is derived from an EMBL/GenBank/DDBJ whole genome shotgun (WGS) entry which is preliminary data.</text>
</comment>
<accession>A0A093S6W2</accession>
<evidence type="ECO:0000313" key="2">
    <source>
        <dbReference type="Proteomes" id="UP000032874"/>
    </source>
</evidence>
<name>A0A093S6W2_9GAMM</name>